<evidence type="ECO:0000313" key="2">
    <source>
        <dbReference type="Proteomes" id="UP000737018"/>
    </source>
</evidence>
<proteinExistence type="predicted"/>
<name>A0A8J4VK78_9ROSI</name>
<protein>
    <submittedName>
        <fullName evidence="1">Uncharacterized protein</fullName>
    </submittedName>
</protein>
<accession>A0A8J4VK78</accession>
<keyword evidence="2" id="KW-1185">Reference proteome</keyword>
<dbReference type="EMBL" id="JRKL02004438">
    <property type="protein sequence ID" value="KAF3952604.1"/>
    <property type="molecule type" value="Genomic_DNA"/>
</dbReference>
<dbReference type="Proteomes" id="UP000737018">
    <property type="component" value="Unassembled WGS sequence"/>
</dbReference>
<organism evidence="1 2">
    <name type="scientific">Castanea mollissima</name>
    <name type="common">Chinese chestnut</name>
    <dbReference type="NCBI Taxonomy" id="60419"/>
    <lineage>
        <taxon>Eukaryota</taxon>
        <taxon>Viridiplantae</taxon>
        <taxon>Streptophyta</taxon>
        <taxon>Embryophyta</taxon>
        <taxon>Tracheophyta</taxon>
        <taxon>Spermatophyta</taxon>
        <taxon>Magnoliopsida</taxon>
        <taxon>eudicotyledons</taxon>
        <taxon>Gunneridae</taxon>
        <taxon>Pentapetalae</taxon>
        <taxon>rosids</taxon>
        <taxon>fabids</taxon>
        <taxon>Fagales</taxon>
        <taxon>Fagaceae</taxon>
        <taxon>Castanea</taxon>
    </lineage>
</organism>
<evidence type="ECO:0000313" key="1">
    <source>
        <dbReference type="EMBL" id="KAF3952604.1"/>
    </source>
</evidence>
<sequence length="135" mass="15864">MREQWKIDNNGEFDDARMLYGVLQGNVAHKSNIMWVVTYAQVDASSFSTSVSNIFENQRVDKREWMPFHYSWETFHLSDELSLNRCNLQEGSTGTITCMYLQLLTGYILYHHRQCINRCSSDFNTFLDSEICVRN</sequence>
<dbReference type="AlphaFoldDB" id="A0A8J4VK78"/>
<reference evidence="1" key="1">
    <citation type="submission" date="2020-03" db="EMBL/GenBank/DDBJ databases">
        <title>Castanea mollissima Vanexum genome sequencing.</title>
        <authorList>
            <person name="Staton M."/>
        </authorList>
    </citation>
    <scope>NUCLEOTIDE SEQUENCE</scope>
    <source>
        <tissue evidence="1">Leaf</tissue>
    </source>
</reference>
<gene>
    <name evidence="1" type="ORF">CMV_021861</name>
</gene>
<comment type="caution">
    <text evidence="1">The sequence shown here is derived from an EMBL/GenBank/DDBJ whole genome shotgun (WGS) entry which is preliminary data.</text>
</comment>